<dbReference type="EMBL" id="BK014735">
    <property type="protein sequence ID" value="DAD73407.1"/>
    <property type="molecule type" value="Genomic_DNA"/>
</dbReference>
<accession>A0A8S5LU94</accession>
<organism evidence="1">
    <name type="scientific">Siphoviridae sp. ctKm44</name>
    <dbReference type="NCBI Taxonomy" id="2826245"/>
    <lineage>
        <taxon>Viruses</taxon>
        <taxon>Duplodnaviria</taxon>
        <taxon>Heunggongvirae</taxon>
        <taxon>Uroviricota</taxon>
        <taxon>Caudoviricetes</taxon>
    </lineage>
</organism>
<keyword evidence="1" id="KW-0378">Hydrolase</keyword>
<evidence type="ECO:0000313" key="1">
    <source>
        <dbReference type="EMBL" id="DAD73407.1"/>
    </source>
</evidence>
<name>A0A8S5LU94_9CAUD</name>
<sequence length="106" mass="12456">MSKLERDFQKQLIKDIKQRIPEAIVKKNDPNYIQGIPDLSVDVGPYSYHLEVKKSAKAPFRPNQEYYLNHYNTNGGWARTIYPENKEEVLNEMEQTSRVRGKTFLP</sequence>
<dbReference type="GO" id="GO:0003676">
    <property type="term" value="F:nucleic acid binding"/>
    <property type="evidence" value="ECO:0007669"/>
    <property type="project" value="InterPro"/>
</dbReference>
<protein>
    <submittedName>
        <fullName evidence="1">Hydrolase</fullName>
    </submittedName>
</protein>
<reference evidence="1" key="1">
    <citation type="journal article" date="2021" name="Proc. Natl. Acad. Sci. U.S.A.">
        <title>A Catalog of Tens of Thousands of Viruses from Human Metagenomes Reveals Hidden Associations with Chronic Diseases.</title>
        <authorList>
            <person name="Tisza M.J."/>
            <person name="Buck C.B."/>
        </authorList>
    </citation>
    <scope>NUCLEOTIDE SEQUENCE</scope>
    <source>
        <strain evidence="1">CtKm44</strain>
    </source>
</reference>
<dbReference type="GO" id="GO:0016787">
    <property type="term" value="F:hydrolase activity"/>
    <property type="evidence" value="ECO:0007669"/>
    <property type="project" value="UniProtKB-KW"/>
</dbReference>
<dbReference type="Gene3D" id="3.40.1350.10">
    <property type="match status" value="1"/>
</dbReference>
<proteinExistence type="predicted"/>
<dbReference type="InterPro" id="IPR011856">
    <property type="entry name" value="tRNA_endonuc-like_dom_sf"/>
</dbReference>